<sequence>METQNEFVPEWIWVDDEGTTVYAQGYGHDLTIIFSFCADKHKPSTSLANRVCTKYEGLDTEDPASTFASFQDARDAIWGAIRHIWPLCVSHPDVGAKLDAVVGIDSIDDSVEKVAWNVYFHPIFPQFVQNLGDKSLGHMPTNPDKSVDFASLIRYEQLGGKGCTTRVRLPTGEYSVFKGVDFRMALQYSDNEGSKIIRNLISLWHREYNTLQRLPPHPNIHPPPTTLTTIRWPDRSALPVFCGGLFTYYPGGSAASRIKDSNKTGARIPLDLKARWCANMTAATYHVHRVAKTYHMDIKPGNFVADASDNLLLCDWEQHDAPATTLAPEADGTWDVMEDFATLQAGRPLLRYTKYNGPPRRNVDEDVLGEAPWHAWNVFPNWNNEHPWALELAEVFSLGRSMWMLLRQPESDFEDIEHPDQLIKNWDKSEDIPTTWKQIIDRCMSRDPNERPDLSELVKFWTKEWSL</sequence>
<feature type="domain" description="Protein kinase" evidence="1">
    <location>
        <begin position="153"/>
        <end position="466"/>
    </location>
</feature>
<keyword evidence="3" id="KW-1185">Reference proteome</keyword>
<dbReference type="GO" id="GO:0005524">
    <property type="term" value="F:ATP binding"/>
    <property type="evidence" value="ECO:0007669"/>
    <property type="project" value="InterPro"/>
</dbReference>
<dbReference type="OrthoDB" id="4062651at2759"/>
<dbReference type="InterPro" id="IPR000719">
    <property type="entry name" value="Prot_kinase_dom"/>
</dbReference>
<dbReference type="STRING" id="1081109.A0A167WER1"/>
<comment type="caution">
    <text evidence="2">The sequence shown here is derived from an EMBL/GenBank/DDBJ whole genome shotgun (WGS) entry which is preliminary data.</text>
</comment>
<keyword evidence="2" id="KW-0418">Kinase</keyword>
<gene>
    <name evidence="2" type="ORF">AAL_07953</name>
</gene>
<dbReference type="InterPro" id="IPR011009">
    <property type="entry name" value="Kinase-like_dom_sf"/>
</dbReference>
<organism evidence="2 3">
    <name type="scientific">Moelleriella libera RCEF 2490</name>
    <dbReference type="NCBI Taxonomy" id="1081109"/>
    <lineage>
        <taxon>Eukaryota</taxon>
        <taxon>Fungi</taxon>
        <taxon>Dikarya</taxon>
        <taxon>Ascomycota</taxon>
        <taxon>Pezizomycotina</taxon>
        <taxon>Sordariomycetes</taxon>
        <taxon>Hypocreomycetidae</taxon>
        <taxon>Hypocreales</taxon>
        <taxon>Clavicipitaceae</taxon>
        <taxon>Moelleriella</taxon>
    </lineage>
</organism>
<evidence type="ECO:0000259" key="1">
    <source>
        <dbReference type="PROSITE" id="PS50011"/>
    </source>
</evidence>
<evidence type="ECO:0000313" key="2">
    <source>
        <dbReference type="EMBL" id="KZZ88752.1"/>
    </source>
</evidence>
<name>A0A167WER1_9HYPO</name>
<dbReference type="Proteomes" id="UP000078544">
    <property type="component" value="Unassembled WGS sequence"/>
</dbReference>
<dbReference type="PROSITE" id="PS50011">
    <property type="entry name" value="PROTEIN_KINASE_DOM"/>
    <property type="match status" value="1"/>
</dbReference>
<dbReference type="Gene3D" id="1.10.510.10">
    <property type="entry name" value="Transferase(Phosphotransferase) domain 1"/>
    <property type="match status" value="1"/>
</dbReference>
<dbReference type="PANTHER" id="PTHR23257">
    <property type="entry name" value="SERINE-THREONINE PROTEIN KINASE"/>
    <property type="match status" value="1"/>
</dbReference>
<proteinExistence type="predicted"/>
<dbReference type="EMBL" id="AZGY01000028">
    <property type="protein sequence ID" value="KZZ88752.1"/>
    <property type="molecule type" value="Genomic_DNA"/>
</dbReference>
<dbReference type="SUPFAM" id="SSF56112">
    <property type="entry name" value="Protein kinase-like (PK-like)"/>
    <property type="match status" value="1"/>
</dbReference>
<dbReference type="SMART" id="SM00220">
    <property type="entry name" value="S_TKc"/>
    <property type="match status" value="1"/>
</dbReference>
<dbReference type="GO" id="GO:0004672">
    <property type="term" value="F:protein kinase activity"/>
    <property type="evidence" value="ECO:0007669"/>
    <property type="project" value="InterPro"/>
</dbReference>
<dbReference type="InterPro" id="IPR050167">
    <property type="entry name" value="Ser_Thr_protein_kinase"/>
</dbReference>
<reference evidence="2 3" key="1">
    <citation type="journal article" date="2016" name="Genome Biol. Evol.">
        <title>Divergent and convergent evolution of fungal pathogenicity.</title>
        <authorList>
            <person name="Shang Y."/>
            <person name="Xiao G."/>
            <person name="Zheng P."/>
            <person name="Cen K."/>
            <person name="Zhan S."/>
            <person name="Wang C."/>
        </authorList>
    </citation>
    <scope>NUCLEOTIDE SEQUENCE [LARGE SCALE GENOMIC DNA]</scope>
    <source>
        <strain evidence="2 3">RCEF 2490</strain>
    </source>
</reference>
<evidence type="ECO:0000313" key="3">
    <source>
        <dbReference type="Proteomes" id="UP000078544"/>
    </source>
</evidence>
<keyword evidence="2" id="KW-0808">Transferase</keyword>
<accession>A0A167WER1</accession>
<dbReference type="AlphaFoldDB" id="A0A167WER1"/>
<protein>
    <submittedName>
        <fullName evidence="2">Protein kinase-like domain protein</fullName>
    </submittedName>
</protein>